<feature type="non-terminal residue" evidence="1">
    <location>
        <position position="1"/>
    </location>
</feature>
<comment type="caution">
    <text evidence="1">The sequence shown here is derived from an EMBL/GenBank/DDBJ whole genome shotgun (WGS) entry which is preliminary data.</text>
</comment>
<evidence type="ECO:0000313" key="1">
    <source>
        <dbReference type="EMBL" id="EJK56755.1"/>
    </source>
</evidence>
<evidence type="ECO:0000313" key="2">
    <source>
        <dbReference type="Proteomes" id="UP000266841"/>
    </source>
</evidence>
<accession>K0RUV9</accession>
<name>K0RUV9_THAOC</name>
<protein>
    <submittedName>
        <fullName evidence="1">Uncharacterized protein</fullName>
    </submittedName>
</protein>
<reference evidence="1 2" key="1">
    <citation type="journal article" date="2012" name="Genome Biol.">
        <title>Genome and low-iron response of an oceanic diatom adapted to chronic iron limitation.</title>
        <authorList>
            <person name="Lommer M."/>
            <person name="Specht M."/>
            <person name="Roy A.S."/>
            <person name="Kraemer L."/>
            <person name="Andreson R."/>
            <person name="Gutowska M.A."/>
            <person name="Wolf J."/>
            <person name="Bergner S.V."/>
            <person name="Schilhabel M.B."/>
            <person name="Klostermeier U.C."/>
            <person name="Beiko R.G."/>
            <person name="Rosenstiel P."/>
            <person name="Hippler M."/>
            <person name="Laroche J."/>
        </authorList>
    </citation>
    <scope>NUCLEOTIDE SEQUENCE [LARGE SCALE GENOMIC DNA]</scope>
    <source>
        <strain evidence="1 2">CCMP1005</strain>
    </source>
</reference>
<dbReference type="EMBL" id="AGNL01030605">
    <property type="protein sequence ID" value="EJK56755.1"/>
    <property type="molecule type" value="Genomic_DNA"/>
</dbReference>
<proteinExistence type="predicted"/>
<gene>
    <name evidence="1" type="ORF">THAOC_23293</name>
</gene>
<dbReference type="AlphaFoldDB" id="K0RUV9"/>
<dbReference type="Proteomes" id="UP000266841">
    <property type="component" value="Unassembled WGS sequence"/>
</dbReference>
<sequence length="35" mass="3972">LVDDPSVTCIYKYSLSLSLHNLAESWQSEVALLYI</sequence>
<keyword evidence="2" id="KW-1185">Reference proteome</keyword>
<organism evidence="1 2">
    <name type="scientific">Thalassiosira oceanica</name>
    <name type="common">Marine diatom</name>
    <dbReference type="NCBI Taxonomy" id="159749"/>
    <lineage>
        <taxon>Eukaryota</taxon>
        <taxon>Sar</taxon>
        <taxon>Stramenopiles</taxon>
        <taxon>Ochrophyta</taxon>
        <taxon>Bacillariophyta</taxon>
        <taxon>Coscinodiscophyceae</taxon>
        <taxon>Thalassiosirophycidae</taxon>
        <taxon>Thalassiosirales</taxon>
        <taxon>Thalassiosiraceae</taxon>
        <taxon>Thalassiosira</taxon>
    </lineage>
</organism>